<dbReference type="GO" id="GO:0045944">
    <property type="term" value="P:positive regulation of transcription by RNA polymerase II"/>
    <property type="evidence" value="ECO:0007669"/>
    <property type="project" value="TreeGrafter"/>
</dbReference>
<evidence type="ECO:0000259" key="1">
    <source>
        <dbReference type="PROSITE" id="PS50006"/>
    </source>
</evidence>
<feature type="domain" description="FHA" evidence="1">
    <location>
        <begin position="428"/>
        <end position="484"/>
    </location>
</feature>
<dbReference type="GO" id="GO:0031011">
    <property type="term" value="C:Ino80 complex"/>
    <property type="evidence" value="ECO:0007669"/>
    <property type="project" value="InterPro"/>
</dbReference>
<dbReference type="InterPro" id="IPR037912">
    <property type="entry name" value="MCRS1"/>
</dbReference>
<dbReference type="SUPFAM" id="SSF49879">
    <property type="entry name" value="SMAD/FHA domain"/>
    <property type="match status" value="1"/>
</dbReference>
<dbReference type="CDD" id="cd22687">
    <property type="entry name" value="FHA_MCRS1"/>
    <property type="match status" value="1"/>
</dbReference>
<dbReference type="PROSITE" id="PS50006">
    <property type="entry name" value="FHA_DOMAIN"/>
    <property type="match status" value="1"/>
</dbReference>
<dbReference type="EMBL" id="GHES01014562">
    <property type="protein sequence ID" value="MPA45121.1"/>
    <property type="molecule type" value="Transcribed_RNA"/>
</dbReference>
<dbReference type="InterPro" id="IPR008984">
    <property type="entry name" value="SMAD_FHA_dom_sf"/>
</dbReference>
<sequence length="532" mass="58520">MQCDNMKNSTPSSDDYLAELSKNLLNFTSDEELLADDDGKDGIDKSYIDDLTLLLLHSPDVNDMPNIFGTTASVAAPDEYLSISGGACPGELNDNGQPHYGDGHTICSSEAKVLPSALTVNSQFSELCDGFICCMLNTEDTEIPCNDDVFLPILMPSSSSFAKDFPDNQKTNAGGLSVLKREGKIPEQSHLSSHMIGSQLLQEMGLNHPVSDCAVKFELPNGDCPNVAIMSASTACGGQNQIRSATVNASTFLPATLKDEATEIEQAKHLSYSSAGSYLEKPVHGFDGLVSYLQRNASCSKQEIHGPAKIQNYQDLQAELGSVEMTVPELVVNASPSDHEELPSESDDNIPYFTDIESMILDMDLSPDNQDLYSSREVSRYQHEDSKRTIIRLEQAAHSYMQRVIASRGALAVLYGRHSKHYIKKPEVLLGRATEDDNVDIDLGREGHANKISRRQAIIKMDKGGSFHLKNLGKCSIFVNNKEVTPKQSLRLASSCLIEIKRMPFIFETNQTCVRQYVDNISKESQPQEHKV</sequence>
<dbReference type="Gene3D" id="2.60.200.20">
    <property type="match status" value="1"/>
</dbReference>
<dbReference type="PANTHER" id="PTHR13233:SF0">
    <property type="entry name" value="MICROSPHERULE PROTEIN 1"/>
    <property type="match status" value="1"/>
</dbReference>
<dbReference type="GO" id="GO:0002151">
    <property type="term" value="F:G-quadruplex RNA binding"/>
    <property type="evidence" value="ECO:0007669"/>
    <property type="project" value="InterPro"/>
</dbReference>
<dbReference type="SMART" id="SM00240">
    <property type="entry name" value="FHA"/>
    <property type="match status" value="1"/>
</dbReference>
<name>A0A5B6ZNQ9_DAVIN</name>
<reference evidence="2" key="1">
    <citation type="submission" date="2019-08" db="EMBL/GenBank/DDBJ databases">
        <title>Reference gene set and small RNA set construction with multiple tissues from Davidia involucrata Baill.</title>
        <authorList>
            <person name="Yang H."/>
            <person name="Zhou C."/>
            <person name="Li G."/>
            <person name="Wang J."/>
            <person name="Gao P."/>
            <person name="Wang M."/>
            <person name="Wang R."/>
            <person name="Zhao Y."/>
        </authorList>
    </citation>
    <scope>NUCLEOTIDE SEQUENCE</scope>
    <source>
        <tissue evidence="2">Mixed with DoveR01_LX</tissue>
    </source>
</reference>
<dbReference type="InterPro" id="IPR000253">
    <property type="entry name" value="FHA_dom"/>
</dbReference>
<dbReference type="GO" id="GO:0071339">
    <property type="term" value="C:MLL1 complex"/>
    <property type="evidence" value="ECO:0007669"/>
    <property type="project" value="InterPro"/>
</dbReference>
<dbReference type="PANTHER" id="PTHR13233">
    <property type="entry name" value="MICROSPHERULE PROTEIN 1"/>
    <property type="match status" value="1"/>
</dbReference>
<protein>
    <recommendedName>
        <fullName evidence="1">FHA domain-containing protein</fullName>
    </recommendedName>
</protein>
<dbReference type="FunFam" id="2.60.200.20:FF:000052">
    <property type="entry name" value="Microspherule protein 1"/>
    <property type="match status" value="1"/>
</dbReference>
<gene>
    <name evidence="2" type="ORF">Din_014562</name>
</gene>
<proteinExistence type="predicted"/>
<dbReference type="Pfam" id="PF00498">
    <property type="entry name" value="FHA"/>
    <property type="match status" value="1"/>
</dbReference>
<dbReference type="AlphaFoldDB" id="A0A5B6ZNQ9"/>
<accession>A0A5B6ZNQ9</accession>
<dbReference type="GO" id="GO:0044545">
    <property type="term" value="C:NSL complex"/>
    <property type="evidence" value="ECO:0007669"/>
    <property type="project" value="TreeGrafter"/>
</dbReference>
<organism evidence="2">
    <name type="scientific">Davidia involucrata</name>
    <name type="common">Dove tree</name>
    <dbReference type="NCBI Taxonomy" id="16924"/>
    <lineage>
        <taxon>Eukaryota</taxon>
        <taxon>Viridiplantae</taxon>
        <taxon>Streptophyta</taxon>
        <taxon>Embryophyta</taxon>
        <taxon>Tracheophyta</taxon>
        <taxon>Spermatophyta</taxon>
        <taxon>Magnoliopsida</taxon>
        <taxon>eudicotyledons</taxon>
        <taxon>Gunneridae</taxon>
        <taxon>Pentapetalae</taxon>
        <taxon>asterids</taxon>
        <taxon>Cornales</taxon>
        <taxon>Nyssaceae</taxon>
        <taxon>Davidia</taxon>
    </lineage>
</organism>
<evidence type="ECO:0000313" key="2">
    <source>
        <dbReference type="EMBL" id="MPA45121.1"/>
    </source>
</evidence>